<feature type="transmembrane region" description="Helical" evidence="6">
    <location>
        <begin position="148"/>
        <end position="165"/>
    </location>
</feature>
<dbReference type="InterPro" id="IPR050638">
    <property type="entry name" value="AA-Vitamin_Transporters"/>
</dbReference>
<feature type="transmembrane region" description="Helical" evidence="6">
    <location>
        <begin position="43"/>
        <end position="76"/>
    </location>
</feature>
<evidence type="ECO:0000313" key="9">
    <source>
        <dbReference type="Proteomes" id="UP001206128"/>
    </source>
</evidence>
<evidence type="ECO:0000256" key="1">
    <source>
        <dbReference type="ARBA" id="ARBA00004141"/>
    </source>
</evidence>
<name>A0AAE3GED2_9PSEU</name>
<dbReference type="InterPro" id="IPR000620">
    <property type="entry name" value="EamA_dom"/>
</dbReference>
<evidence type="ECO:0000256" key="3">
    <source>
        <dbReference type="ARBA" id="ARBA00022692"/>
    </source>
</evidence>
<evidence type="ECO:0000256" key="4">
    <source>
        <dbReference type="ARBA" id="ARBA00022989"/>
    </source>
</evidence>
<protein>
    <submittedName>
        <fullName evidence="8">Permease of the drug/metabolite transporter (DMT) superfamily</fullName>
    </submittedName>
</protein>
<comment type="subcellular location">
    <subcellularLocation>
        <location evidence="1">Membrane</location>
        <topology evidence="1">Multi-pass membrane protein</topology>
    </subcellularLocation>
</comment>
<dbReference type="Pfam" id="PF00892">
    <property type="entry name" value="EamA"/>
    <property type="match status" value="2"/>
</dbReference>
<proteinExistence type="inferred from homology"/>
<feature type="transmembrane region" description="Helical" evidence="6">
    <location>
        <begin position="232"/>
        <end position="254"/>
    </location>
</feature>
<evidence type="ECO:0000256" key="2">
    <source>
        <dbReference type="ARBA" id="ARBA00007362"/>
    </source>
</evidence>
<comment type="similarity">
    <text evidence="2">Belongs to the EamA transporter family.</text>
</comment>
<comment type="caution">
    <text evidence="8">The sequence shown here is derived from an EMBL/GenBank/DDBJ whole genome shotgun (WGS) entry which is preliminary data.</text>
</comment>
<keyword evidence="3 6" id="KW-0812">Transmembrane</keyword>
<evidence type="ECO:0000256" key="5">
    <source>
        <dbReference type="ARBA" id="ARBA00023136"/>
    </source>
</evidence>
<dbReference type="SUPFAM" id="SSF103481">
    <property type="entry name" value="Multidrug resistance efflux transporter EmrE"/>
    <property type="match status" value="2"/>
</dbReference>
<feature type="transmembrane region" description="Helical" evidence="6">
    <location>
        <begin position="292"/>
        <end position="308"/>
    </location>
</feature>
<keyword evidence="5 6" id="KW-0472">Membrane</keyword>
<feature type="domain" description="EamA" evidence="7">
    <location>
        <begin position="36"/>
        <end position="162"/>
    </location>
</feature>
<dbReference type="PANTHER" id="PTHR32322">
    <property type="entry name" value="INNER MEMBRANE TRANSPORTER"/>
    <property type="match status" value="1"/>
</dbReference>
<feature type="transmembrane region" description="Helical" evidence="6">
    <location>
        <begin position="171"/>
        <end position="192"/>
    </location>
</feature>
<sequence length="334" mass="34665">MQNISLVLLFFSLQSESRSKEGVVNRPGTLVRMGVLALLWGSSFLWIKLALGGFSPVQIALVRLALGAAVLVALTYSRSHPLPRDGRVWAHMVVAALFGNAVPFVLFGIGEQQVSSGVAGVLNATTPLWALLLGLVVNHERRIQPVRLLGLLLGFAGTLLIFAPWQEAGLTSWGALACLGAAGSYAVSYAYIGRHLTGRGLAPTALSATQLVTATGLTALAVPVAGTQHVHLSLAAVLAVVVLGVFGTGLAFVINYRLIADEGATNATTVGYLLPVVSVLLGAVALDEQLNLRVVAGMLVVLVGVALTRRQPRRPAADVPASAAPVPASAARSD</sequence>
<feature type="domain" description="EamA" evidence="7">
    <location>
        <begin position="173"/>
        <end position="308"/>
    </location>
</feature>
<dbReference type="Proteomes" id="UP001206128">
    <property type="component" value="Unassembled WGS sequence"/>
</dbReference>
<feature type="transmembrane region" description="Helical" evidence="6">
    <location>
        <begin position="266"/>
        <end position="286"/>
    </location>
</feature>
<accession>A0AAE3GED2</accession>
<dbReference type="GO" id="GO:0016020">
    <property type="term" value="C:membrane"/>
    <property type="evidence" value="ECO:0007669"/>
    <property type="project" value="UniProtKB-SubCell"/>
</dbReference>
<organism evidence="8 9">
    <name type="scientific">Goodfellowiella coeruleoviolacea</name>
    <dbReference type="NCBI Taxonomy" id="334858"/>
    <lineage>
        <taxon>Bacteria</taxon>
        <taxon>Bacillati</taxon>
        <taxon>Actinomycetota</taxon>
        <taxon>Actinomycetes</taxon>
        <taxon>Pseudonocardiales</taxon>
        <taxon>Pseudonocardiaceae</taxon>
        <taxon>Goodfellowiella</taxon>
    </lineage>
</organism>
<dbReference type="InterPro" id="IPR037185">
    <property type="entry name" value="EmrE-like"/>
</dbReference>
<gene>
    <name evidence="8" type="ORF">LX83_002605</name>
</gene>
<feature type="transmembrane region" description="Helical" evidence="6">
    <location>
        <begin position="88"/>
        <end position="110"/>
    </location>
</feature>
<evidence type="ECO:0000259" key="7">
    <source>
        <dbReference type="Pfam" id="PF00892"/>
    </source>
</evidence>
<evidence type="ECO:0000256" key="6">
    <source>
        <dbReference type="SAM" id="Phobius"/>
    </source>
</evidence>
<dbReference type="AlphaFoldDB" id="A0AAE3GED2"/>
<feature type="transmembrane region" description="Helical" evidence="6">
    <location>
        <begin position="116"/>
        <end position="136"/>
    </location>
</feature>
<feature type="transmembrane region" description="Helical" evidence="6">
    <location>
        <begin position="204"/>
        <end position="226"/>
    </location>
</feature>
<dbReference type="PANTHER" id="PTHR32322:SF9">
    <property type="entry name" value="AMINO-ACID METABOLITE EFFLUX PUMP-RELATED"/>
    <property type="match status" value="1"/>
</dbReference>
<keyword evidence="9" id="KW-1185">Reference proteome</keyword>
<reference evidence="8" key="1">
    <citation type="submission" date="2022-06" db="EMBL/GenBank/DDBJ databases">
        <title>Genomic Encyclopedia of Archaeal and Bacterial Type Strains, Phase II (KMG-II): from individual species to whole genera.</title>
        <authorList>
            <person name="Goeker M."/>
        </authorList>
    </citation>
    <scope>NUCLEOTIDE SEQUENCE</scope>
    <source>
        <strain evidence="8">DSM 43935</strain>
    </source>
</reference>
<keyword evidence="4 6" id="KW-1133">Transmembrane helix</keyword>
<dbReference type="EMBL" id="JAMTCK010000005">
    <property type="protein sequence ID" value="MCP2165747.1"/>
    <property type="molecule type" value="Genomic_DNA"/>
</dbReference>
<evidence type="ECO:0000313" key="8">
    <source>
        <dbReference type="EMBL" id="MCP2165747.1"/>
    </source>
</evidence>